<gene>
    <name evidence="2" type="ORF">OSO01_34770</name>
</gene>
<evidence type="ECO:0000313" key="3">
    <source>
        <dbReference type="Proteomes" id="UP000321558"/>
    </source>
</evidence>
<evidence type="ECO:0000313" key="2">
    <source>
        <dbReference type="EMBL" id="GEN88738.1"/>
    </source>
</evidence>
<proteinExistence type="predicted"/>
<evidence type="ECO:0000256" key="1">
    <source>
        <dbReference type="SAM" id="Phobius"/>
    </source>
</evidence>
<feature type="transmembrane region" description="Helical" evidence="1">
    <location>
        <begin position="69"/>
        <end position="90"/>
    </location>
</feature>
<organism evidence="2 3">
    <name type="scientific">Oceanobacillus sojae</name>
    <dbReference type="NCBI Taxonomy" id="582851"/>
    <lineage>
        <taxon>Bacteria</taxon>
        <taxon>Bacillati</taxon>
        <taxon>Bacillota</taxon>
        <taxon>Bacilli</taxon>
        <taxon>Bacillales</taxon>
        <taxon>Bacillaceae</taxon>
        <taxon>Oceanobacillus</taxon>
    </lineage>
</organism>
<keyword evidence="1" id="KW-1133">Transmembrane helix</keyword>
<sequence length="102" mass="11577">MAGVLSVLCTVLLVFNFWKNRKELKETYSKLNYVQVFGVLISYLVTVAIVFVLIYYVGNWLVSFIPFTFLRSAIFFVIVVAVLFCCLGLLNKVLARVTKGVL</sequence>
<reference evidence="2 3" key="1">
    <citation type="submission" date="2019-07" db="EMBL/GenBank/DDBJ databases">
        <title>Whole genome shotgun sequence of Oceanobacillus sojae NBRC 105379.</title>
        <authorList>
            <person name="Hosoyama A."/>
            <person name="Uohara A."/>
            <person name="Ohji S."/>
            <person name="Ichikawa N."/>
        </authorList>
    </citation>
    <scope>NUCLEOTIDE SEQUENCE [LARGE SCALE GENOMIC DNA]</scope>
    <source>
        <strain evidence="2 3">NBRC 105379</strain>
    </source>
</reference>
<feature type="transmembrane region" description="Helical" evidence="1">
    <location>
        <begin position="33"/>
        <end position="57"/>
    </location>
</feature>
<keyword evidence="1" id="KW-0472">Membrane</keyword>
<accession>A0A511ZMQ7</accession>
<dbReference type="Proteomes" id="UP000321558">
    <property type="component" value="Unassembled WGS sequence"/>
</dbReference>
<comment type="caution">
    <text evidence="2">The sequence shown here is derived from an EMBL/GenBank/DDBJ whole genome shotgun (WGS) entry which is preliminary data.</text>
</comment>
<dbReference type="RefSeq" id="WP_147211640.1">
    <property type="nucleotide sequence ID" value="NZ_BJYM01000015.1"/>
</dbReference>
<protein>
    <submittedName>
        <fullName evidence="2">Uncharacterized protein</fullName>
    </submittedName>
</protein>
<dbReference type="AlphaFoldDB" id="A0A511ZMQ7"/>
<name>A0A511ZMQ7_9BACI</name>
<dbReference type="EMBL" id="BJYM01000015">
    <property type="protein sequence ID" value="GEN88738.1"/>
    <property type="molecule type" value="Genomic_DNA"/>
</dbReference>
<keyword evidence="1" id="KW-0812">Transmembrane</keyword>
<keyword evidence="3" id="KW-1185">Reference proteome</keyword>
<dbReference type="OrthoDB" id="2440826at2"/>
<dbReference type="STRING" id="582851.GCA_900162665_01391"/>